<keyword evidence="1" id="KW-1133">Transmembrane helix</keyword>
<dbReference type="EMBL" id="MASU01000016">
    <property type="protein sequence ID" value="PXY20629.1"/>
    <property type="molecule type" value="Genomic_DNA"/>
</dbReference>
<comment type="caution">
    <text evidence="2">The sequence shown here is derived from an EMBL/GenBank/DDBJ whole genome shotgun (WGS) entry which is preliminary data.</text>
</comment>
<feature type="transmembrane region" description="Helical" evidence="1">
    <location>
        <begin position="49"/>
        <end position="69"/>
    </location>
</feature>
<reference evidence="2 3" key="1">
    <citation type="submission" date="2016-07" db="EMBL/GenBank/DDBJ databases">
        <title>Draft genome sequence of Prauserella sp. YIM 121212, isolated from alkaline soil.</title>
        <authorList>
            <person name="Ruckert C."/>
            <person name="Albersmeier A."/>
            <person name="Jiang C.-L."/>
            <person name="Jiang Y."/>
            <person name="Kalinowski J."/>
            <person name="Schneider O."/>
            <person name="Winkler A."/>
            <person name="Zotchev S.B."/>
        </authorList>
    </citation>
    <scope>NUCLEOTIDE SEQUENCE [LARGE SCALE GENOMIC DNA]</scope>
    <source>
        <strain evidence="2 3">YIM 121212</strain>
    </source>
</reference>
<gene>
    <name evidence="2" type="ORF">BA062_32475</name>
</gene>
<dbReference type="Proteomes" id="UP000247892">
    <property type="component" value="Unassembled WGS sequence"/>
</dbReference>
<evidence type="ECO:0000313" key="2">
    <source>
        <dbReference type="EMBL" id="PXY20629.1"/>
    </source>
</evidence>
<organism evidence="2 3">
    <name type="scientific">Prauserella flavalba</name>
    <dbReference type="NCBI Taxonomy" id="1477506"/>
    <lineage>
        <taxon>Bacteria</taxon>
        <taxon>Bacillati</taxon>
        <taxon>Actinomycetota</taxon>
        <taxon>Actinomycetes</taxon>
        <taxon>Pseudonocardiales</taxon>
        <taxon>Pseudonocardiaceae</taxon>
        <taxon>Prauserella</taxon>
    </lineage>
</organism>
<protein>
    <submittedName>
        <fullName evidence="2">Uncharacterized protein</fullName>
    </submittedName>
</protein>
<proteinExistence type="predicted"/>
<dbReference type="AlphaFoldDB" id="A0A318LBP3"/>
<keyword evidence="1" id="KW-0812">Transmembrane</keyword>
<keyword evidence="1" id="KW-0472">Membrane</keyword>
<evidence type="ECO:0000313" key="3">
    <source>
        <dbReference type="Proteomes" id="UP000247892"/>
    </source>
</evidence>
<name>A0A318LBP3_9PSEU</name>
<accession>A0A318LBP3</accession>
<evidence type="ECO:0000256" key="1">
    <source>
        <dbReference type="SAM" id="Phobius"/>
    </source>
</evidence>
<keyword evidence="3" id="KW-1185">Reference proteome</keyword>
<sequence>MASGVALLTMAGALVLLGRWGRRNANRVPPWLSSRERERRSRTMRRGARACYVVAAVLTVAGLGTLIPVGY</sequence>